<accession>A0A0U1NZE8</accession>
<sequence>MKQTMTIREFLKEQSFKIAFNLTMIILFLLKYIGGIEKGVKFLVICVLIFLTWWLIINTLILKLDLFKDVLEEKSKRKYMQLINWSTCILVLITSFLGFMYG</sequence>
<feature type="transmembrane region" description="Helical" evidence="1">
    <location>
        <begin position="82"/>
        <end position="101"/>
    </location>
</feature>
<evidence type="ECO:0000313" key="3">
    <source>
        <dbReference type="Proteomes" id="UP000199087"/>
    </source>
</evidence>
<feature type="transmembrane region" description="Helical" evidence="1">
    <location>
        <begin position="42"/>
        <end position="61"/>
    </location>
</feature>
<dbReference type="Proteomes" id="UP000199087">
    <property type="component" value="Unassembled WGS sequence"/>
</dbReference>
<keyword evidence="1" id="KW-0812">Transmembrane</keyword>
<dbReference type="AlphaFoldDB" id="A0A0U1NZE8"/>
<feature type="transmembrane region" description="Helical" evidence="1">
    <location>
        <begin position="18"/>
        <end position="36"/>
    </location>
</feature>
<name>A0A0U1NZE8_9BACI</name>
<organism evidence="2 3">
    <name type="scientific">Neobacillus massiliamazoniensis</name>
    <dbReference type="NCBI Taxonomy" id="1499688"/>
    <lineage>
        <taxon>Bacteria</taxon>
        <taxon>Bacillati</taxon>
        <taxon>Bacillota</taxon>
        <taxon>Bacilli</taxon>
        <taxon>Bacillales</taxon>
        <taxon>Bacillaceae</taxon>
        <taxon>Neobacillus</taxon>
    </lineage>
</organism>
<dbReference type="RefSeq" id="WP_090635762.1">
    <property type="nucleotide sequence ID" value="NZ_CVRB01000003.1"/>
</dbReference>
<reference evidence="3" key="1">
    <citation type="submission" date="2015-05" db="EMBL/GenBank/DDBJ databases">
        <authorList>
            <person name="Urmite Genomes"/>
        </authorList>
    </citation>
    <scope>NUCLEOTIDE SEQUENCE [LARGE SCALE GENOMIC DNA]</scope>
    <source>
        <strain evidence="3">LF1</strain>
    </source>
</reference>
<dbReference type="EMBL" id="CVRB01000003">
    <property type="protein sequence ID" value="CRK83356.1"/>
    <property type="molecule type" value="Genomic_DNA"/>
</dbReference>
<proteinExistence type="predicted"/>
<evidence type="ECO:0000256" key="1">
    <source>
        <dbReference type="SAM" id="Phobius"/>
    </source>
</evidence>
<evidence type="ECO:0000313" key="2">
    <source>
        <dbReference type="EMBL" id="CRK83356.1"/>
    </source>
</evidence>
<keyword evidence="3" id="KW-1185">Reference proteome</keyword>
<protein>
    <submittedName>
        <fullName evidence="2">Uncharacterized protein</fullName>
    </submittedName>
</protein>
<gene>
    <name evidence="2" type="ORF">BN000_03323</name>
</gene>
<keyword evidence="1" id="KW-0472">Membrane</keyword>
<keyword evidence="1" id="KW-1133">Transmembrane helix</keyword>